<keyword evidence="3 8" id="KW-1133">Transmembrane helix</keyword>
<feature type="region of interest" description="Disordered" evidence="7">
    <location>
        <begin position="321"/>
        <end position="344"/>
    </location>
</feature>
<evidence type="ECO:0000256" key="8">
    <source>
        <dbReference type="SAM" id="Phobius"/>
    </source>
</evidence>
<name>A0A0G2E9Y5_9PEZI</name>
<evidence type="ECO:0000256" key="6">
    <source>
        <dbReference type="SAM" id="Coils"/>
    </source>
</evidence>
<dbReference type="Pfam" id="PF20684">
    <property type="entry name" value="Fung_rhodopsin"/>
    <property type="match status" value="1"/>
</dbReference>
<comment type="subcellular location">
    <subcellularLocation>
        <location evidence="1">Membrane</location>
        <topology evidence="1">Multi-pass membrane protein</topology>
    </subcellularLocation>
</comment>
<evidence type="ECO:0000313" key="10">
    <source>
        <dbReference type="EMBL" id="KKY19329.1"/>
    </source>
</evidence>
<feature type="compositionally biased region" description="Polar residues" evidence="7">
    <location>
        <begin position="376"/>
        <end position="388"/>
    </location>
</feature>
<sequence length="646" mass="72076">MAVFDEGFQQRLATQSWALYGVGIFIIFFRIFARVHRVGFRELATDDYLMLLAAGMLNVIYTLKVCLLIMYGRLTTGVAQYRLVKFLFIYVAIGWVATEITFFTACRPFSGYWAVPPPNPQCTTLQHYAIVQACFNLSSDIGILIIPIPMITKLNMPLRQRLILGLVFSMGIFVIIAAILTKVYNLSDVYDTSYMLWYTREASVAVYVANLPLIWPLLREWFPCLRKLSTGKSYAAERRPSGYYGDGTRLRSMPGGSQHHRTTLRDLKLSRHSHTFTNSADAFAKGDVELGIKPVRSGSPASSELALNPGDIRAEVTIEVARESTEDSGRNGRSDGRQGMSKGDALTWTHATATGPMTETSISGPERTTIAKLAQTGRSSTLAASFSSKPDRDPIKRSHLSLHGHKHHSHHHHHHHRRRSSKYGGDDKEIKSAVLPAPRSHIPDVSLVRPADSADARLNPNGSTSGTSGSANDSKDLVSPSVMAEYEHNARHMSSRVVKPEDVSRERALQKQREGQLRNALRVLDEQSMTTTRRLDDTYYSILEKVAGLHGTIGDLQELSTMTKRLRAEFAGDADELVDEVDGSLDAIGDFAAQARLLEEFEARIVAGKEKAARLNERLDAARKRVDERERLDEEWRTSVNRKCGF</sequence>
<keyword evidence="6" id="KW-0175">Coiled coil</keyword>
<feature type="transmembrane region" description="Helical" evidence="8">
    <location>
        <begin position="48"/>
        <end position="71"/>
    </location>
</feature>
<organism evidence="10 11">
    <name type="scientific">Diplodia seriata</name>
    <dbReference type="NCBI Taxonomy" id="420778"/>
    <lineage>
        <taxon>Eukaryota</taxon>
        <taxon>Fungi</taxon>
        <taxon>Dikarya</taxon>
        <taxon>Ascomycota</taxon>
        <taxon>Pezizomycotina</taxon>
        <taxon>Dothideomycetes</taxon>
        <taxon>Dothideomycetes incertae sedis</taxon>
        <taxon>Botryosphaeriales</taxon>
        <taxon>Botryosphaeriaceae</taxon>
        <taxon>Diplodia</taxon>
    </lineage>
</organism>
<accession>A0A0G2E9Y5</accession>
<dbReference type="PANTHER" id="PTHR33048">
    <property type="entry name" value="PTH11-LIKE INTEGRAL MEMBRANE PROTEIN (AFU_ORTHOLOGUE AFUA_5G11245)"/>
    <property type="match status" value="1"/>
</dbReference>
<comment type="caution">
    <text evidence="10">The sequence shown here is derived from an EMBL/GenBank/DDBJ whole genome shotgun (WGS) entry which is preliminary data.</text>
</comment>
<evidence type="ECO:0000259" key="9">
    <source>
        <dbReference type="Pfam" id="PF20684"/>
    </source>
</evidence>
<evidence type="ECO:0000256" key="4">
    <source>
        <dbReference type="ARBA" id="ARBA00023136"/>
    </source>
</evidence>
<comment type="similarity">
    <text evidence="5">Belongs to the SAT4 family.</text>
</comment>
<evidence type="ECO:0000256" key="7">
    <source>
        <dbReference type="SAM" id="MobiDB-lite"/>
    </source>
</evidence>
<dbReference type="InterPro" id="IPR052337">
    <property type="entry name" value="SAT4-like"/>
</dbReference>
<feature type="coiled-coil region" evidence="6">
    <location>
        <begin position="598"/>
        <end position="632"/>
    </location>
</feature>
<protein>
    <submittedName>
        <fullName evidence="10">Putative family protein</fullName>
    </submittedName>
</protein>
<evidence type="ECO:0000256" key="3">
    <source>
        <dbReference type="ARBA" id="ARBA00022989"/>
    </source>
</evidence>
<reference evidence="10 11" key="2">
    <citation type="submission" date="2015-05" db="EMBL/GenBank/DDBJ databases">
        <title>Distinctive expansion of gene families associated with plant cell wall degradation and secondary metabolism in the genomes of grapevine trunk pathogens.</title>
        <authorList>
            <person name="Lawrence D.P."/>
            <person name="Travadon R."/>
            <person name="Rolshausen P.E."/>
            <person name="Baumgartner K."/>
        </authorList>
    </citation>
    <scope>NUCLEOTIDE SEQUENCE [LARGE SCALE GENOMIC DNA]</scope>
    <source>
        <strain evidence="10">DS831</strain>
    </source>
</reference>
<dbReference type="AlphaFoldDB" id="A0A0G2E9Y5"/>
<keyword evidence="2 8" id="KW-0812">Transmembrane</keyword>
<evidence type="ECO:0000256" key="1">
    <source>
        <dbReference type="ARBA" id="ARBA00004141"/>
    </source>
</evidence>
<dbReference type="PANTHER" id="PTHR33048:SF149">
    <property type="entry name" value="UBID FAMILY DECARBOXYLASE"/>
    <property type="match status" value="1"/>
</dbReference>
<evidence type="ECO:0000313" key="11">
    <source>
        <dbReference type="Proteomes" id="UP000034182"/>
    </source>
</evidence>
<feature type="transmembrane region" description="Helical" evidence="8">
    <location>
        <begin position="83"/>
        <end position="105"/>
    </location>
</feature>
<evidence type="ECO:0000256" key="5">
    <source>
        <dbReference type="ARBA" id="ARBA00038359"/>
    </source>
</evidence>
<reference evidence="10 11" key="1">
    <citation type="submission" date="2015-03" db="EMBL/GenBank/DDBJ databases">
        <authorList>
            <person name="Morales-Cruz A."/>
            <person name="Amrine K.C."/>
            <person name="Cantu D."/>
        </authorList>
    </citation>
    <scope>NUCLEOTIDE SEQUENCE [LARGE SCALE GENOMIC DNA]</scope>
    <source>
        <strain evidence="10">DS831</strain>
    </source>
</reference>
<dbReference type="InterPro" id="IPR049326">
    <property type="entry name" value="Rhodopsin_dom_fungi"/>
</dbReference>
<evidence type="ECO:0000256" key="2">
    <source>
        <dbReference type="ARBA" id="ARBA00022692"/>
    </source>
</evidence>
<gene>
    <name evidence="10" type="ORF">UCDDS831_g05534</name>
</gene>
<feature type="compositionally biased region" description="Basic residues" evidence="7">
    <location>
        <begin position="397"/>
        <end position="421"/>
    </location>
</feature>
<proteinExistence type="inferred from homology"/>
<dbReference type="GO" id="GO:0016020">
    <property type="term" value="C:membrane"/>
    <property type="evidence" value="ECO:0007669"/>
    <property type="project" value="UniProtKB-SubCell"/>
</dbReference>
<feature type="transmembrane region" description="Helical" evidence="8">
    <location>
        <begin position="17"/>
        <end position="36"/>
    </location>
</feature>
<keyword evidence="4 8" id="KW-0472">Membrane</keyword>
<feature type="domain" description="Rhodopsin" evidence="9">
    <location>
        <begin position="59"/>
        <end position="219"/>
    </location>
</feature>
<feature type="transmembrane region" description="Helical" evidence="8">
    <location>
        <begin position="204"/>
        <end position="222"/>
    </location>
</feature>
<dbReference type="Proteomes" id="UP000034182">
    <property type="component" value="Unassembled WGS sequence"/>
</dbReference>
<dbReference type="EMBL" id="LAQI01000113">
    <property type="protein sequence ID" value="KKY19329.1"/>
    <property type="molecule type" value="Genomic_DNA"/>
</dbReference>
<feature type="transmembrane region" description="Helical" evidence="8">
    <location>
        <begin position="162"/>
        <end position="184"/>
    </location>
</feature>
<feature type="region of interest" description="Disordered" evidence="7">
    <location>
        <begin position="375"/>
        <end position="476"/>
    </location>
</feature>
<feature type="compositionally biased region" description="Basic and acidic residues" evidence="7">
    <location>
        <begin position="321"/>
        <end position="336"/>
    </location>
</feature>